<dbReference type="PANTHER" id="PTHR31447:SF23">
    <property type="entry name" value="2-OXOGLUTARATE AND FE(II)-DEPENDENT OXYGENASE SUPERFAMILY PROTEIN"/>
    <property type="match status" value="1"/>
</dbReference>
<feature type="compositionally biased region" description="Basic residues" evidence="1">
    <location>
        <begin position="269"/>
        <end position="281"/>
    </location>
</feature>
<gene>
    <name evidence="3" type="ORF">ACHAXA_011212</name>
</gene>
<name>A0ABD3R9S9_9STRA</name>
<accession>A0ABD3R9S9</accession>
<dbReference type="PROSITE" id="PS51471">
    <property type="entry name" value="FE2OG_OXY"/>
    <property type="match status" value="1"/>
</dbReference>
<dbReference type="EMBL" id="JALLPB020000378">
    <property type="protein sequence ID" value="KAL3809769.1"/>
    <property type="molecule type" value="Genomic_DNA"/>
</dbReference>
<proteinExistence type="predicted"/>
<comment type="caution">
    <text evidence="3">The sequence shown here is derived from an EMBL/GenBank/DDBJ whole genome shotgun (WGS) entry which is preliminary data.</text>
</comment>
<dbReference type="InterPro" id="IPR027450">
    <property type="entry name" value="AlkB-like"/>
</dbReference>
<evidence type="ECO:0000256" key="1">
    <source>
        <dbReference type="SAM" id="MobiDB-lite"/>
    </source>
</evidence>
<dbReference type="Proteomes" id="UP001530377">
    <property type="component" value="Unassembled WGS sequence"/>
</dbReference>
<feature type="compositionally biased region" description="Polar residues" evidence="1">
    <location>
        <begin position="298"/>
        <end position="309"/>
    </location>
</feature>
<dbReference type="PANTHER" id="PTHR31447">
    <property type="entry name" value="HYDROXYPROLINE-RICH GLYCOPROTEIN FAMILY PROTEIN-RELATED"/>
    <property type="match status" value="1"/>
</dbReference>
<organism evidence="3 4">
    <name type="scientific">Cyclostephanos tholiformis</name>
    <dbReference type="NCBI Taxonomy" id="382380"/>
    <lineage>
        <taxon>Eukaryota</taxon>
        <taxon>Sar</taxon>
        <taxon>Stramenopiles</taxon>
        <taxon>Ochrophyta</taxon>
        <taxon>Bacillariophyta</taxon>
        <taxon>Coscinodiscophyceae</taxon>
        <taxon>Thalassiosirophycidae</taxon>
        <taxon>Stephanodiscales</taxon>
        <taxon>Stephanodiscaceae</taxon>
        <taxon>Cyclostephanos</taxon>
    </lineage>
</organism>
<dbReference type="InterPro" id="IPR044842">
    <property type="entry name" value="ALKBH9B/ALKBH10B-like"/>
</dbReference>
<reference evidence="3 4" key="1">
    <citation type="submission" date="2024-10" db="EMBL/GenBank/DDBJ databases">
        <title>Updated reference genomes for cyclostephanoid diatoms.</title>
        <authorList>
            <person name="Roberts W.R."/>
            <person name="Alverson A.J."/>
        </authorList>
    </citation>
    <scope>NUCLEOTIDE SEQUENCE [LARGE SCALE GENOMIC DNA]</scope>
    <source>
        <strain evidence="3 4">AJA228-03</strain>
    </source>
</reference>
<dbReference type="SUPFAM" id="SSF51197">
    <property type="entry name" value="Clavaminate synthase-like"/>
    <property type="match status" value="1"/>
</dbReference>
<dbReference type="InterPro" id="IPR005123">
    <property type="entry name" value="Oxoglu/Fe-dep_dioxygenase_dom"/>
</dbReference>
<feature type="compositionally biased region" description="Basic and acidic residues" evidence="1">
    <location>
        <begin position="320"/>
        <end position="345"/>
    </location>
</feature>
<dbReference type="InterPro" id="IPR037151">
    <property type="entry name" value="AlkB-like_sf"/>
</dbReference>
<feature type="domain" description="Fe2OG dioxygenase" evidence="2">
    <location>
        <begin position="127"/>
        <end position="226"/>
    </location>
</feature>
<dbReference type="AlphaFoldDB" id="A0ABD3R9S9"/>
<keyword evidence="4" id="KW-1185">Reference proteome</keyword>
<feature type="region of interest" description="Disordered" evidence="1">
    <location>
        <begin position="222"/>
        <end position="256"/>
    </location>
</feature>
<protein>
    <recommendedName>
        <fullName evidence="2">Fe2OG dioxygenase domain-containing protein</fullName>
    </recommendedName>
</protein>
<dbReference type="Pfam" id="PF13532">
    <property type="entry name" value="2OG-FeII_Oxy_2"/>
    <property type="match status" value="1"/>
</dbReference>
<evidence type="ECO:0000259" key="2">
    <source>
        <dbReference type="PROSITE" id="PS51471"/>
    </source>
</evidence>
<dbReference type="Gene3D" id="2.60.120.590">
    <property type="entry name" value="Alpha-ketoglutarate-dependent dioxygenase AlkB-like"/>
    <property type="match status" value="1"/>
</dbReference>
<evidence type="ECO:0000313" key="4">
    <source>
        <dbReference type="Proteomes" id="UP001530377"/>
    </source>
</evidence>
<sequence>MPKRKWDDDGPLATGKKFSLMDGKVDVLEGLVMHKEVISEEFEEELIAFVQTQCERGRSGELKKPTYLRASGERSQGNQREAIMYGGFFDFNRARPGKRGLVPPFPAILERLVDHLVAKNYLPSGVRPDSCIINRYDRGDCIPPHVDHSSYYRPISTLSLLGEEPMLVGSRFRTVKSCTWAPICGKSISLPRRSLLVLGGNSANIAKHCISSCSGQRISITLRKQPPPDWKPDATELVGKGGKRSMQGKDESRVGGVINIGSGAMLKRKSLSGSAKRRKKMMTAQVGRLVQVNDVKQDSPNSHNDTKNGSGRVEVSNGKVSEKQARRNARRLERKQQAVDALKKC</sequence>
<evidence type="ECO:0000313" key="3">
    <source>
        <dbReference type="EMBL" id="KAL3809769.1"/>
    </source>
</evidence>
<feature type="region of interest" description="Disordered" evidence="1">
    <location>
        <begin position="269"/>
        <end position="345"/>
    </location>
</feature>